<keyword evidence="1" id="KW-0732">Signal</keyword>
<sequence>MCLFSSLKIWLIVAIFNLTITTNIIPSSLSHAQKTYANKIENKIKGIPYGFWTLVSPTMLHMNLQSFSKKTYGPNHLFVVDGKLVSILNCNDLLLHHNISTMYIKIQF</sequence>
<gene>
    <name evidence="2" type="ORF">CR513_12804</name>
</gene>
<evidence type="ECO:0000313" key="3">
    <source>
        <dbReference type="Proteomes" id="UP000257109"/>
    </source>
</evidence>
<dbReference type="AlphaFoldDB" id="A0A371HLD1"/>
<feature type="signal peptide" evidence="1">
    <location>
        <begin position="1"/>
        <end position="21"/>
    </location>
</feature>
<keyword evidence="3" id="KW-1185">Reference proteome</keyword>
<evidence type="ECO:0000256" key="1">
    <source>
        <dbReference type="SAM" id="SignalP"/>
    </source>
</evidence>
<protein>
    <submittedName>
        <fullName evidence="2">Uncharacterized protein</fullName>
    </submittedName>
</protein>
<feature type="chain" id="PRO_5016629865" evidence="1">
    <location>
        <begin position="22"/>
        <end position="108"/>
    </location>
</feature>
<dbReference type="Proteomes" id="UP000257109">
    <property type="component" value="Unassembled WGS sequence"/>
</dbReference>
<proteinExistence type="predicted"/>
<dbReference type="EMBL" id="QJKJ01002262">
    <property type="protein sequence ID" value="RDY03603.1"/>
    <property type="molecule type" value="Genomic_DNA"/>
</dbReference>
<accession>A0A371HLD1</accession>
<comment type="caution">
    <text evidence="2">The sequence shown here is derived from an EMBL/GenBank/DDBJ whole genome shotgun (WGS) entry which is preliminary data.</text>
</comment>
<organism evidence="2 3">
    <name type="scientific">Mucuna pruriens</name>
    <name type="common">Velvet bean</name>
    <name type="synonym">Dolichos pruriens</name>
    <dbReference type="NCBI Taxonomy" id="157652"/>
    <lineage>
        <taxon>Eukaryota</taxon>
        <taxon>Viridiplantae</taxon>
        <taxon>Streptophyta</taxon>
        <taxon>Embryophyta</taxon>
        <taxon>Tracheophyta</taxon>
        <taxon>Spermatophyta</taxon>
        <taxon>Magnoliopsida</taxon>
        <taxon>eudicotyledons</taxon>
        <taxon>Gunneridae</taxon>
        <taxon>Pentapetalae</taxon>
        <taxon>rosids</taxon>
        <taxon>fabids</taxon>
        <taxon>Fabales</taxon>
        <taxon>Fabaceae</taxon>
        <taxon>Papilionoideae</taxon>
        <taxon>50 kb inversion clade</taxon>
        <taxon>NPAAA clade</taxon>
        <taxon>indigoferoid/millettioid clade</taxon>
        <taxon>Phaseoleae</taxon>
        <taxon>Mucuna</taxon>
    </lineage>
</organism>
<name>A0A371HLD1_MUCPR</name>
<reference evidence="2" key="1">
    <citation type="submission" date="2018-05" db="EMBL/GenBank/DDBJ databases">
        <title>Draft genome of Mucuna pruriens seed.</title>
        <authorList>
            <person name="Nnadi N.E."/>
            <person name="Vos R."/>
            <person name="Hasami M.H."/>
            <person name="Devisetty U.K."/>
            <person name="Aguiy J.C."/>
        </authorList>
    </citation>
    <scope>NUCLEOTIDE SEQUENCE [LARGE SCALE GENOMIC DNA]</scope>
    <source>
        <strain evidence="2">JCA_2017</strain>
    </source>
</reference>
<feature type="non-terminal residue" evidence="2">
    <location>
        <position position="1"/>
    </location>
</feature>
<evidence type="ECO:0000313" key="2">
    <source>
        <dbReference type="EMBL" id="RDY03603.1"/>
    </source>
</evidence>